<dbReference type="VEuPathDB" id="PiroplasmaDB:BBBOND_0006530"/>
<reference evidence="2" key="2">
    <citation type="submission" date="2014-06" db="EMBL/GenBank/DDBJ databases">
        <authorList>
            <person name="Aslett M."/>
            <person name="De Silva Nishadi"/>
        </authorList>
    </citation>
    <scope>NUCLEOTIDE SEQUENCE</scope>
    <source>
        <strain evidence="2">Bond</strain>
    </source>
</reference>
<accession>A0A061BM99</accession>
<evidence type="ECO:0000313" key="2">
    <source>
        <dbReference type="EMBL" id="CDR71991.1"/>
    </source>
</evidence>
<dbReference type="RefSeq" id="XP_012770932.1">
    <property type="nucleotide sequence ID" value="XM_012915478.1"/>
</dbReference>
<dbReference type="AlphaFoldDB" id="A0A061BM99"/>
<name>A0A061BM99_BABBI</name>
<dbReference type="OrthoDB" id="366938at2759"/>
<gene>
    <name evidence="2" type="ORF">BBBOND_0006530</name>
</gene>
<feature type="chain" id="PRO_5001599037" evidence="1">
    <location>
        <begin position="24"/>
        <end position="713"/>
    </location>
</feature>
<proteinExistence type="predicted"/>
<protein>
    <submittedName>
        <fullName evidence="2">Uncharacterized protein</fullName>
    </submittedName>
</protein>
<organism evidence="2">
    <name type="scientific">Babesia bigemina</name>
    <dbReference type="NCBI Taxonomy" id="5866"/>
    <lineage>
        <taxon>Eukaryota</taxon>
        <taxon>Sar</taxon>
        <taxon>Alveolata</taxon>
        <taxon>Apicomplexa</taxon>
        <taxon>Aconoidasida</taxon>
        <taxon>Piroplasmida</taxon>
        <taxon>Babesiidae</taxon>
        <taxon>Babesia</taxon>
    </lineage>
</organism>
<dbReference type="KEGG" id="bbig:BBBOND_0006530"/>
<keyword evidence="1" id="KW-0732">Signal</keyword>
<reference evidence="2" key="1">
    <citation type="journal article" date="2014" name="Nucleic Acids Res.">
        <title>The evolutionary dynamics of variant antigen genes in Babesia reveal a history of genomic innovation underlying host-parasite interaction.</title>
        <authorList>
            <person name="Jackson A.P."/>
            <person name="Otto T.D."/>
            <person name="Darby A."/>
            <person name="Ramaprasad A."/>
            <person name="Xia D."/>
            <person name="Echaide I.E."/>
            <person name="Farber M."/>
            <person name="Gahlot S."/>
            <person name="Gamble J."/>
            <person name="Gupta D."/>
            <person name="Gupta Y."/>
            <person name="Jackson L."/>
            <person name="Malandrin L."/>
            <person name="Malas T.B."/>
            <person name="Moussa E."/>
            <person name="Nair M."/>
            <person name="Reid AJ."/>
            <person name="Sanders M."/>
            <person name="Sharma J."/>
            <person name="Tracey A."/>
            <person name="Quail M.A."/>
            <person name="Weir W."/>
            <person name="Wastling J.M."/>
            <person name="Hall N."/>
            <person name="Willadsen P."/>
            <person name="Lingelbach K."/>
            <person name="Shiels B."/>
            <person name="Tait A."/>
            <person name="Berriman M."/>
            <person name="Allred D.R."/>
            <person name="Pain A."/>
        </authorList>
    </citation>
    <scope>NUCLEOTIDE SEQUENCE</scope>
    <source>
        <strain evidence="2">Bond</strain>
    </source>
</reference>
<feature type="signal peptide" evidence="1">
    <location>
        <begin position="1"/>
        <end position="23"/>
    </location>
</feature>
<dbReference type="EMBL" id="LK055278">
    <property type="protein sequence ID" value="CDR71991.1"/>
    <property type="molecule type" value="Genomic_DNA"/>
</dbReference>
<evidence type="ECO:0000256" key="1">
    <source>
        <dbReference type="SAM" id="SignalP"/>
    </source>
</evidence>
<sequence>MTSINHPNNLCLVTLHFLSSTSCHCPDRVPPREPGKKFDEILNLKNTSNNNPTNILTNLCTGLETFLGFNSASKGYDGTGIVYSDLDRLCDGVMAFLSGVLDAVKNENEVTTYDNYISGDTKKLKSVLKLVDSKIGSGREGLADAVGAVKEWLEGYEREINDKTKKVTDELTWLINNMNGNYKNKINENSSLTDQLSTWSEVIGNIDFDVSQIEEDKISELDKSLKTNVMNEIKIVKKSVEMLNKSAKNPDLLTQVQRVDAELEWQRNDVKKHVDQVCEKVGDDVHKELYKIRRSVSALEDKKKDQFQGIHEKLKEADAFLHDEFSNDYRNEIEKLFADVNDQMSDITSTETSDSNLKQKFSAMMMDTTHIRVDMVTENRKLNEWKKKAQDVVYAVKTKIGDIIMKLDKDRLSSAEYQKVQFAADNLKEKADRFMTSIAEAKKALTSSINVALQAVKTMDEELKKDLRIVKGRIRDEIWSHVNLLKTQYWDGLENNVKGDLHGLEMKLVSSLQNHVKNLLKTIQTQVSAIKGNDGNGNGLHGYVKHVTSTYAKQFKQTTGFENTVIIWLENILKNNNVVRKYIEQYVQKNKGREYFEPQYVNENNCAIESGRINDIAVQIKNKLKGISGAFTFTSVSDDDDISKCVQKIHACISGFARKLNDQITIMNVTASSDAFVDGIVDAIEDKAVKKANKTRTLKNYLQAAVRYIVIAL</sequence>
<dbReference type="GeneID" id="24562208"/>